<dbReference type="AlphaFoldDB" id="A0AAV1J7S4"/>
<comment type="similarity">
    <text evidence="1 4">Belongs to the UDP-glycosyltransferase family.</text>
</comment>
<organism evidence="6 7">
    <name type="scientific">Leptosia nina</name>
    <dbReference type="NCBI Taxonomy" id="320188"/>
    <lineage>
        <taxon>Eukaryota</taxon>
        <taxon>Metazoa</taxon>
        <taxon>Ecdysozoa</taxon>
        <taxon>Arthropoda</taxon>
        <taxon>Hexapoda</taxon>
        <taxon>Insecta</taxon>
        <taxon>Pterygota</taxon>
        <taxon>Neoptera</taxon>
        <taxon>Endopterygota</taxon>
        <taxon>Lepidoptera</taxon>
        <taxon>Glossata</taxon>
        <taxon>Ditrysia</taxon>
        <taxon>Papilionoidea</taxon>
        <taxon>Pieridae</taxon>
        <taxon>Pierinae</taxon>
        <taxon>Leptosia</taxon>
    </lineage>
</organism>
<evidence type="ECO:0000313" key="7">
    <source>
        <dbReference type="Proteomes" id="UP001497472"/>
    </source>
</evidence>
<evidence type="ECO:0000256" key="1">
    <source>
        <dbReference type="ARBA" id="ARBA00009995"/>
    </source>
</evidence>
<evidence type="ECO:0000256" key="3">
    <source>
        <dbReference type="ARBA" id="ARBA00022679"/>
    </source>
</evidence>
<reference evidence="6 7" key="1">
    <citation type="submission" date="2023-11" db="EMBL/GenBank/DDBJ databases">
        <authorList>
            <person name="Okamura Y."/>
        </authorList>
    </citation>
    <scope>NUCLEOTIDE SEQUENCE [LARGE SCALE GENOMIC DNA]</scope>
</reference>
<dbReference type="FunFam" id="3.40.50.2000:FF:000021">
    <property type="entry name" value="UDP-glucuronosyltransferase"/>
    <property type="match status" value="1"/>
</dbReference>
<dbReference type="CDD" id="cd03784">
    <property type="entry name" value="GT1_Gtf-like"/>
    <property type="match status" value="1"/>
</dbReference>
<dbReference type="PANTHER" id="PTHR48043">
    <property type="entry name" value="EG:EG0003.4 PROTEIN-RELATED"/>
    <property type="match status" value="1"/>
</dbReference>
<keyword evidence="5" id="KW-1133">Transmembrane helix</keyword>
<keyword evidence="5" id="KW-0472">Membrane</keyword>
<keyword evidence="5" id="KW-0812">Transmembrane</keyword>
<keyword evidence="7" id="KW-1185">Reference proteome</keyword>
<dbReference type="EC" id="2.4.1.17" evidence="5"/>
<dbReference type="Proteomes" id="UP001497472">
    <property type="component" value="Unassembled WGS sequence"/>
</dbReference>
<sequence>MLLKTVQLIFLLQISYAYKVLLVFPVPYRSHAILGEGFVRHLTRAGHEVTYVTPYLIGEAHENLQQIEIGTRGLLDNVVNLKNILNKEMNSAELFNVMMKIVNLTLTDANVTEFLYNKNNIYDVAIIERMFIDVFSGFAAVFNCPYISFFSYHDDMDILELIHEVPNPAYTASVGTTYIPPLSFFERLEQLYLHGFMLIMNQYYIKPKEQAIYRRMFEPIVNSRGGNLPDYDDIRYNASLAFTTSHISYGNSYVHPLALKLIGGFHIDDALKPLPKKLREIMDKSENGVILFSMGSQVTSEGMPEQLKTDLIRIFSQLNYTVLWKLNKLESKFIPGNVKVVPWLPQQSILAHPRCVLFITHGGILSITESVHFGVPIVGIPGFGDQFVNVKTAVKNGYGLEVALSADMGDKLEEALHEVLGNPRFQQRAKAMSLIYHSRVMPPGDEMVFWTEYVVKTRGALHLRSPALSMPLYQKYFLDILATLCILLTIMLFIAKKMFIYLIKEAVENKKNN</sequence>
<dbReference type="InterPro" id="IPR002213">
    <property type="entry name" value="UDP_glucos_trans"/>
</dbReference>
<evidence type="ECO:0000256" key="4">
    <source>
        <dbReference type="RuleBase" id="RU003718"/>
    </source>
</evidence>
<evidence type="ECO:0000256" key="2">
    <source>
        <dbReference type="ARBA" id="ARBA00022676"/>
    </source>
</evidence>
<accession>A0AAV1J7S4</accession>
<dbReference type="InterPro" id="IPR035595">
    <property type="entry name" value="UDP_glycos_trans_CS"/>
</dbReference>
<protein>
    <recommendedName>
        <fullName evidence="5">UDP-glucuronosyltransferase</fullName>
        <ecNumber evidence="5">2.4.1.17</ecNumber>
    </recommendedName>
</protein>
<gene>
    <name evidence="6" type="ORF">LNINA_LOCUS5106</name>
</gene>
<keyword evidence="2 4" id="KW-0328">Glycosyltransferase</keyword>
<dbReference type="EMBL" id="CAVLEF010000007">
    <property type="protein sequence ID" value="CAK1545456.1"/>
    <property type="molecule type" value="Genomic_DNA"/>
</dbReference>
<feature type="transmembrane region" description="Helical" evidence="5">
    <location>
        <begin position="476"/>
        <end position="495"/>
    </location>
</feature>
<dbReference type="GO" id="GO:0015020">
    <property type="term" value="F:glucuronosyltransferase activity"/>
    <property type="evidence" value="ECO:0007669"/>
    <property type="project" value="UniProtKB-EC"/>
</dbReference>
<comment type="catalytic activity">
    <reaction evidence="5">
        <text>glucuronate acceptor + UDP-alpha-D-glucuronate = acceptor beta-D-glucuronoside + UDP + H(+)</text>
        <dbReference type="Rhea" id="RHEA:21032"/>
        <dbReference type="ChEBI" id="CHEBI:15378"/>
        <dbReference type="ChEBI" id="CHEBI:58052"/>
        <dbReference type="ChEBI" id="CHEBI:58223"/>
        <dbReference type="ChEBI" id="CHEBI:132367"/>
        <dbReference type="ChEBI" id="CHEBI:132368"/>
        <dbReference type="EC" id="2.4.1.17"/>
    </reaction>
</comment>
<keyword evidence="3 4" id="KW-0808">Transferase</keyword>
<dbReference type="Pfam" id="PF00201">
    <property type="entry name" value="UDPGT"/>
    <property type="match status" value="1"/>
</dbReference>
<dbReference type="GO" id="GO:0016020">
    <property type="term" value="C:membrane"/>
    <property type="evidence" value="ECO:0007669"/>
    <property type="project" value="UniProtKB-SubCell"/>
</dbReference>
<evidence type="ECO:0000256" key="5">
    <source>
        <dbReference type="RuleBase" id="RU362059"/>
    </source>
</evidence>
<dbReference type="PROSITE" id="PS00375">
    <property type="entry name" value="UDPGT"/>
    <property type="match status" value="1"/>
</dbReference>
<dbReference type="SUPFAM" id="SSF53756">
    <property type="entry name" value="UDP-Glycosyltransferase/glycogen phosphorylase"/>
    <property type="match status" value="1"/>
</dbReference>
<proteinExistence type="inferred from homology"/>
<comment type="caution">
    <text evidence="6">The sequence shown here is derived from an EMBL/GenBank/DDBJ whole genome shotgun (WGS) entry which is preliminary data.</text>
</comment>
<dbReference type="InterPro" id="IPR050271">
    <property type="entry name" value="UDP-glycosyltransferase"/>
</dbReference>
<evidence type="ECO:0000313" key="6">
    <source>
        <dbReference type="EMBL" id="CAK1545456.1"/>
    </source>
</evidence>
<comment type="subcellular location">
    <subcellularLocation>
        <location evidence="5">Membrane</location>
        <topology evidence="5">Single-pass membrane protein</topology>
    </subcellularLocation>
</comment>
<dbReference type="Gene3D" id="3.40.50.2000">
    <property type="entry name" value="Glycogen Phosphorylase B"/>
    <property type="match status" value="1"/>
</dbReference>
<dbReference type="PANTHER" id="PTHR48043:SF159">
    <property type="entry name" value="EG:EG0003.4 PROTEIN-RELATED"/>
    <property type="match status" value="1"/>
</dbReference>
<name>A0AAV1J7S4_9NEOP</name>